<proteinExistence type="inferred from homology"/>
<feature type="transmembrane region" description="Helical" evidence="7">
    <location>
        <begin position="174"/>
        <end position="199"/>
    </location>
</feature>
<dbReference type="RefSeq" id="WP_093397033.1">
    <property type="nucleotide sequence ID" value="NZ_LT629736.1"/>
</dbReference>
<organism evidence="10 11">
    <name type="scientific">Halopseudomonas xinjiangensis</name>
    <dbReference type="NCBI Taxonomy" id="487184"/>
    <lineage>
        <taxon>Bacteria</taxon>
        <taxon>Pseudomonadati</taxon>
        <taxon>Pseudomonadota</taxon>
        <taxon>Gammaproteobacteria</taxon>
        <taxon>Pseudomonadales</taxon>
        <taxon>Pseudomonadaceae</taxon>
        <taxon>Halopseudomonas</taxon>
    </lineage>
</organism>
<dbReference type="OrthoDB" id="4962908at2"/>
<dbReference type="GO" id="GO:0005886">
    <property type="term" value="C:plasma membrane"/>
    <property type="evidence" value="ECO:0007669"/>
    <property type="project" value="UniProtKB-SubCell"/>
</dbReference>
<evidence type="ECO:0000259" key="8">
    <source>
        <dbReference type="Pfam" id="PF04039"/>
    </source>
</evidence>
<evidence type="ECO:0000256" key="1">
    <source>
        <dbReference type="ARBA" id="ARBA00004651"/>
    </source>
</evidence>
<dbReference type="AlphaFoldDB" id="A0A1H1YWA8"/>
<keyword evidence="6 7" id="KW-0472">Membrane</keyword>
<keyword evidence="3" id="KW-1003">Cell membrane</keyword>
<evidence type="ECO:0000313" key="11">
    <source>
        <dbReference type="Proteomes" id="UP000243207"/>
    </source>
</evidence>
<dbReference type="STRING" id="487184.SAMN05216421_3291"/>
<evidence type="ECO:0000256" key="4">
    <source>
        <dbReference type="ARBA" id="ARBA00022692"/>
    </source>
</evidence>
<keyword evidence="5 7" id="KW-1133">Transmembrane helix</keyword>
<reference evidence="11" key="1">
    <citation type="submission" date="2016-10" db="EMBL/GenBank/DDBJ databases">
        <authorList>
            <person name="Varghese N."/>
            <person name="Submissions S."/>
        </authorList>
    </citation>
    <scope>NUCLEOTIDE SEQUENCE [LARGE SCALE GENOMIC DNA]</scope>
    <source>
        <strain evidence="11">NRRL B-51270</strain>
    </source>
</reference>
<feature type="transmembrane region" description="Helical" evidence="7">
    <location>
        <begin position="91"/>
        <end position="110"/>
    </location>
</feature>
<keyword evidence="4 7" id="KW-0812">Transmembrane</keyword>
<protein>
    <submittedName>
        <fullName evidence="10">Multisubunit sodium/proton antiporter, MrpB subunit</fullName>
    </submittedName>
</protein>
<evidence type="ECO:0000256" key="7">
    <source>
        <dbReference type="SAM" id="Phobius"/>
    </source>
</evidence>
<dbReference type="Proteomes" id="UP000243207">
    <property type="component" value="Chromosome I"/>
</dbReference>
<evidence type="ECO:0000256" key="2">
    <source>
        <dbReference type="ARBA" id="ARBA00009425"/>
    </source>
</evidence>
<dbReference type="InterPro" id="IPR007182">
    <property type="entry name" value="MnhB"/>
</dbReference>
<dbReference type="Pfam" id="PF13244">
    <property type="entry name" value="MbhD"/>
    <property type="match status" value="1"/>
</dbReference>
<feature type="transmembrane region" description="Helical" evidence="7">
    <location>
        <begin position="60"/>
        <end position="79"/>
    </location>
</feature>
<comment type="subcellular location">
    <subcellularLocation>
        <location evidence="1">Cell membrane</location>
        <topology evidence="1">Multi-pass membrane protein</topology>
    </subcellularLocation>
</comment>
<evidence type="ECO:0000259" key="9">
    <source>
        <dbReference type="Pfam" id="PF13244"/>
    </source>
</evidence>
<dbReference type="PANTHER" id="PTHR33932:SF4">
    <property type="entry name" value="NA(+)_H(+) ANTIPORTER SUBUNIT B"/>
    <property type="match status" value="1"/>
</dbReference>
<evidence type="ECO:0000256" key="6">
    <source>
        <dbReference type="ARBA" id="ARBA00023136"/>
    </source>
</evidence>
<dbReference type="InterPro" id="IPR025383">
    <property type="entry name" value="MrpA_C/MbhD"/>
</dbReference>
<dbReference type="InterPro" id="IPR050622">
    <property type="entry name" value="CPA3_antiporter_subunitB"/>
</dbReference>
<feature type="domain" description="Na+/H+ antiporter MnhB subunit-related protein" evidence="8">
    <location>
        <begin position="182"/>
        <end position="266"/>
    </location>
</feature>
<name>A0A1H1YWA8_9GAMM</name>
<comment type="similarity">
    <text evidence="2">Belongs to the CPA3 antiporters (TC 2.A.63) subunit B family.</text>
</comment>
<dbReference type="EMBL" id="LT629736">
    <property type="protein sequence ID" value="SDT25662.1"/>
    <property type="molecule type" value="Genomic_DNA"/>
</dbReference>
<gene>
    <name evidence="10" type="ORF">SAMN05216421_3291</name>
</gene>
<feature type="transmembrane region" description="Helical" evidence="7">
    <location>
        <begin position="29"/>
        <end position="48"/>
    </location>
</feature>
<feature type="domain" description="MrpA C-terminal/MbhD" evidence="9">
    <location>
        <begin position="14"/>
        <end position="78"/>
    </location>
</feature>
<feature type="transmembrane region" description="Helical" evidence="7">
    <location>
        <begin position="143"/>
        <end position="162"/>
    </location>
</feature>
<feature type="transmembrane region" description="Helical" evidence="7">
    <location>
        <begin position="6"/>
        <end position="24"/>
    </location>
</feature>
<feature type="transmembrane region" description="Helical" evidence="7">
    <location>
        <begin position="211"/>
        <end position="228"/>
    </location>
</feature>
<accession>A0A1H1YWA8</accession>
<sequence length="303" mass="31842">MFEVDLLFDGTLCLLLTVLAIAAIHARDLYTAVIMFISFGLLLALTWARLGAPDLALAEAAIGAGLTGVLLFSALARCAPERATRTARPRMIAAAVLALAVMAILLQAALPTLEMRSALPALTRYHLPASGVDHPVTAVLLNYRVWDTLLELVVLLLALLGVRQLRPSGEAFPTAWPVLLAWARLLAPLGIVVAGYLLWRGSHAPGGAFQAGALLAACIVVLRLAGMLGPMDWARFPTRVLVCGGVTAFLGVAVITGAWGDGWLVLPASMAGRLILGLEIIATLSIAASLALLVVGEHREMDG</sequence>
<feature type="transmembrane region" description="Helical" evidence="7">
    <location>
        <begin position="240"/>
        <end position="259"/>
    </location>
</feature>
<evidence type="ECO:0000256" key="5">
    <source>
        <dbReference type="ARBA" id="ARBA00022989"/>
    </source>
</evidence>
<evidence type="ECO:0000313" key="10">
    <source>
        <dbReference type="EMBL" id="SDT25662.1"/>
    </source>
</evidence>
<feature type="transmembrane region" description="Helical" evidence="7">
    <location>
        <begin position="271"/>
        <end position="295"/>
    </location>
</feature>
<dbReference type="PANTHER" id="PTHR33932">
    <property type="entry name" value="NA(+)/H(+) ANTIPORTER SUBUNIT B"/>
    <property type="match status" value="1"/>
</dbReference>
<evidence type="ECO:0000256" key="3">
    <source>
        <dbReference type="ARBA" id="ARBA00022475"/>
    </source>
</evidence>
<keyword evidence="11" id="KW-1185">Reference proteome</keyword>
<dbReference type="Pfam" id="PF04039">
    <property type="entry name" value="MnhB"/>
    <property type="match status" value="1"/>
</dbReference>